<protein>
    <submittedName>
        <fullName evidence="1">Peptide-N(4)-(N-acetyl-beta-glucosaminyl)asparagine amidase</fullName>
        <ecNumber evidence="1">3.5.1.52</ecNumber>
    </submittedName>
</protein>
<keyword evidence="1" id="KW-0378">Hydrolase</keyword>
<proteinExistence type="predicted"/>
<reference evidence="1" key="1">
    <citation type="submission" date="2014-07" db="EMBL/GenBank/DDBJ databases">
        <title>Identification of a novel salt tolerance gene in wild soybean by whole-genome sequencing.</title>
        <authorList>
            <person name="Lam H.-M."/>
            <person name="Qi X."/>
            <person name="Li M.-W."/>
            <person name="Liu X."/>
            <person name="Xie M."/>
            <person name="Ni M."/>
            <person name="Xu X."/>
        </authorList>
    </citation>
    <scope>NUCLEOTIDE SEQUENCE [LARGE SCALE GENOMIC DNA]</scope>
    <source>
        <tissue evidence="1">Root</tissue>
    </source>
</reference>
<dbReference type="AlphaFoldDB" id="A0A0B2SS10"/>
<organism evidence="1">
    <name type="scientific">Glycine soja</name>
    <name type="common">Wild soybean</name>
    <dbReference type="NCBI Taxonomy" id="3848"/>
    <lineage>
        <taxon>Eukaryota</taxon>
        <taxon>Viridiplantae</taxon>
        <taxon>Streptophyta</taxon>
        <taxon>Embryophyta</taxon>
        <taxon>Tracheophyta</taxon>
        <taxon>Spermatophyta</taxon>
        <taxon>Magnoliopsida</taxon>
        <taxon>eudicotyledons</taxon>
        <taxon>Gunneridae</taxon>
        <taxon>Pentapetalae</taxon>
        <taxon>rosids</taxon>
        <taxon>fabids</taxon>
        <taxon>Fabales</taxon>
        <taxon>Fabaceae</taxon>
        <taxon>Papilionoideae</taxon>
        <taxon>50 kb inversion clade</taxon>
        <taxon>NPAAA clade</taxon>
        <taxon>indigoferoid/millettioid clade</taxon>
        <taxon>Phaseoleae</taxon>
        <taxon>Glycine</taxon>
        <taxon>Glycine subgen. Soja</taxon>
    </lineage>
</organism>
<sequence length="213" mass="24587">MNKKINFYRPKQKKKKLNKNKETTASKCASFSTTHLCPYSFSNSFILPLLQVFQFQLYSLSSIPPHQQKIFGAEQDTPVVNDSDLVAISDKLRLVSVNDSEPEPSAADLLKSDEELARLLQVEEEALMLQQYVASQNPREFDSRVWPYVSQVLMLQQYGLYFFAEYDIKCIIDFHALFLVPKMGWSIVQAEMDLQASQLLLITFPTHYMLLNF</sequence>
<accession>A0A0B2SS10</accession>
<dbReference type="EC" id="3.5.1.52" evidence="1"/>
<name>A0A0B2SS10_GLYSO</name>
<dbReference type="Proteomes" id="UP000053555">
    <property type="component" value="Unassembled WGS sequence"/>
</dbReference>
<gene>
    <name evidence="1" type="ORF">glysoja_048918</name>
</gene>
<dbReference type="GO" id="GO:0000224">
    <property type="term" value="F:peptide-N4-(N-acetyl-beta-glucosaminyl)asparagine amidase activity"/>
    <property type="evidence" value="ECO:0007669"/>
    <property type="project" value="UniProtKB-EC"/>
</dbReference>
<dbReference type="EMBL" id="KN640838">
    <property type="protein sequence ID" value="KHN47279.1"/>
    <property type="molecule type" value="Genomic_DNA"/>
</dbReference>
<evidence type="ECO:0000313" key="1">
    <source>
        <dbReference type="EMBL" id="KHN47279.1"/>
    </source>
</evidence>